<keyword evidence="7" id="KW-1185">Reference proteome</keyword>
<feature type="transmembrane region" description="Helical" evidence="5">
    <location>
        <begin position="72"/>
        <end position="92"/>
    </location>
</feature>
<evidence type="ECO:0000256" key="1">
    <source>
        <dbReference type="ARBA" id="ARBA00004141"/>
    </source>
</evidence>
<accession>A0AAV2IEI0</accession>
<name>A0AAV2IEI0_LYMST</name>
<evidence type="ECO:0000313" key="6">
    <source>
        <dbReference type="EMBL" id="CAL1545265.1"/>
    </source>
</evidence>
<keyword evidence="3 5" id="KW-1133">Transmembrane helix</keyword>
<sequence length="176" mass="19190">MMSVLIISALPAIGALMIIVGMATPLWSLDTEMTAANVTRHLTFGLWKLCSDGTCETLPSHYRSESVMACQAFAVLSFLTSCSAVVITLLNMHLYLKRRVTSTNLLLTASVLCSVAALFMAICLLVWGIQASSDLAVHQKSYGYSYIVSFGGLCFMLIAMFFLLTIRPEEGYLPIS</sequence>
<gene>
    <name evidence="6" type="ORF">GSLYS_00018748001</name>
</gene>
<reference evidence="6 7" key="1">
    <citation type="submission" date="2024-04" db="EMBL/GenBank/DDBJ databases">
        <authorList>
            <consortium name="Genoscope - CEA"/>
            <person name="William W."/>
        </authorList>
    </citation>
    <scope>NUCLEOTIDE SEQUENCE [LARGE SCALE GENOMIC DNA]</scope>
</reference>
<dbReference type="Pfam" id="PF00822">
    <property type="entry name" value="PMP22_Claudin"/>
    <property type="match status" value="1"/>
</dbReference>
<dbReference type="InterPro" id="IPR004031">
    <property type="entry name" value="PMP22/EMP/MP20/Claudin"/>
</dbReference>
<feature type="transmembrane region" description="Helical" evidence="5">
    <location>
        <begin position="144"/>
        <end position="166"/>
    </location>
</feature>
<keyword evidence="2 5" id="KW-0812">Transmembrane</keyword>
<dbReference type="Proteomes" id="UP001497497">
    <property type="component" value="Unassembled WGS sequence"/>
</dbReference>
<comment type="caution">
    <text evidence="6">The sequence shown here is derived from an EMBL/GenBank/DDBJ whole genome shotgun (WGS) entry which is preliminary data.</text>
</comment>
<organism evidence="6 7">
    <name type="scientific">Lymnaea stagnalis</name>
    <name type="common">Great pond snail</name>
    <name type="synonym">Helix stagnalis</name>
    <dbReference type="NCBI Taxonomy" id="6523"/>
    <lineage>
        <taxon>Eukaryota</taxon>
        <taxon>Metazoa</taxon>
        <taxon>Spiralia</taxon>
        <taxon>Lophotrochozoa</taxon>
        <taxon>Mollusca</taxon>
        <taxon>Gastropoda</taxon>
        <taxon>Heterobranchia</taxon>
        <taxon>Euthyneura</taxon>
        <taxon>Panpulmonata</taxon>
        <taxon>Hygrophila</taxon>
        <taxon>Lymnaeoidea</taxon>
        <taxon>Lymnaeidae</taxon>
        <taxon>Lymnaea</taxon>
    </lineage>
</organism>
<evidence type="ECO:0000256" key="4">
    <source>
        <dbReference type="ARBA" id="ARBA00023136"/>
    </source>
</evidence>
<proteinExistence type="predicted"/>
<dbReference type="Gene3D" id="1.20.140.150">
    <property type="match status" value="1"/>
</dbReference>
<comment type="subcellular location">
    <subcellularLocation>
        <location evidence="1">Membrane</location>
        <topology evidence="1">Multi-pass membrane protein</topology>
    </subcellularLocation>
</comment>
<dbReference type="AlphaFoldDB" id="A0AAV2IEI0"/>
<evidence type="ECO:0000313" key="7">
    <source>
        <dbReference type="Proteomes" id="UP001497497"/>
    </source>
</evidence>
<keyword evidence="4 5" id="KW-0472">Membrane</keyword>
<dbReference type="EMBL" id="CAXITT010000693">
    <property type="protein sequence ID" value="CAL1545265.1"/>
    <property type="molecule type" value="Genomic_DNA"/>
</dbReference>
<dbReference type="GO" id="GO:0016020">
    <property type="term" value="C:membrane"/>
    <property type="evidence" value="ECO:0007669"/>
    <property type="project" value="UniProtKB-SubCell"/>
</dbReference>
<evidence type="ECO:0000256" key="3">
    <source>
        <dbReference type="ARBA" id="ARBA00022989"/>
    </source>
</evidence>
<feature type="transmembrane region" description="Helical" evidence="5">
    <location>
        <begin position="104"/>
        <end position="129"/>
    </location>
</feature>
<evidence type="ECO:0000256" key="5">
    <source>
        <dbReference type="SAM" id="Phobius"/>
    </source>
</evidence>
<evidence type="ECO:0000256" key="2">
    <source>
        <dbReference type="ARBA" id="ARBA00022692"/>
    </source>
</evidence>
<protein>
    <submittedName>
        <fullName evidence="6">Uncharacterized protein</fullName>
    </submittedName>
</protein>